<dbReference type="Proteomes" id="UP001597472">
    <property type="component" value="Unassembled WGS sequence"/>
</dbReference>
<organism evidence="1 2">
    <name type="scientific">Bizionia sediminis</name>
    <dbReference type="NCBI Taxonomy" id="1737064"/>
    <lineage>
        <taxon>Bacteria</taxon>
        <taxon>Pseudomonadati</taxon>
        <taxon>Bacteroidota</taxon>
        <taxon>Flavobacteriia</taxon>
        <taxon>Flavobacteriales</taxon>
        <taxon>Flavobacteriaceae</taxon>
        <taxon>Bizionia</taxon>
    </lineage>
</organism>
<gene>
    <name evidence="1" type="ORF">ACFSQP_04655</name>
</gene>
<dbReference type="EMBL" id="JBHULS010000002">
    <property type="protein sequence ID" value="MFD2551099.1"/>
    <property type="molecule type" value="Genomic_DNA"/>
</dbReference>
<dbReference type="PROSITE" id="PS51257">
    <property type="entry name" value="PROKAR_LIPOPROTEIN"/>
    <property type="match status" value="1"/>
</dbReference>
<name>A0ABW5KQQ0_9FLAO</name>
<keyword evidence="2" id="KW-1185">Reference proteome</keyword>
<comment type="caution">
    <text evidence="1">The sequence shown here is derived from an EMBL/GenBank/DDBJ whole genome shotgun (WGS) entry which is preliminary data.</text>
</comment>
<proteinExistence type="predicted"/>
<evidence type="ECO:0000313" key="1">
    <source>
        <dbReference type="EMBL" id="MFD2551099.1"/>
    </source>
</evidence>
<reference evidence="2" key="1">
    <citation type="journal article" date="2019" name="Int. J. Syst. Evol. Microbiol.">
        <title>The Global Catalogue of Microorganisms (GCM) 10K type strain sequencing project: providing services to taxonomists for standard genome sequencing and annotation.</title>
        <authorList>
            <consortium name="The Broad Institute Genomics Platform"/>
            <consortium name="The Broad Institute Genome Sequencing Center for Infectious Disease"/>
            <person name="Wu L."/>
            <person name="Ma J."/>
        </authorList>
    </citation>
    <scope>NUCLEOTIDE SEQUENCE [LARGE SCALE GENOMIC DNA]</scope>
    <source>
        <strain evidence="2">KCTC 42587</strain>
    </source>
</reference>
<accession>A0ABW5KQQ0</accession>
<sequence length="267" mass="30270">MKHSRLFVLISLAFLACKNGNPPVIANLPSSLPEISAIEKTVNSPLFWVIQDAGNNNHVYGLDEKGTIKADIAIENVVNRDWEDLTSDSEGNLYIGDFGNNHKTYSEFFIYKIRQPQAGVKSRQAQTIRFSLPASLKLADFEAFFLYNQHFYVFSKSSKTFVTLKIPNRIGSHEAQVVSEYKLTGKNTKITSAAISANGKRMYLLNHDKVWEFSDYEADNFFSGNQLVIPFSHNTQKEGIFEINNTLYITDEYKKKEGGNLYKLSLN</sequence>
<evidence type="ECO:0000313" key="2">
    <source>
        <dbReference type="Proteomes" id="UP001597472"/>
    </source>
</evidence>
<protein>
    <recommendedName>
        <fullName evidence="3">PE-PGRS family protein</fullName>
    </recommendedName>
</protein>
<evidence type="ECO:0008006" key="3">
    <source>
        <dbReference type="Google" id="ProtNLM"/>
    </source>
</evidence>
<dbReference type="RefSeq" id="WP_376892184.1">
    <property type="nucleotide sequence ID" value="NZ_JBHULS010000002.1"/>
</dbReference>